<evidence type="ECO:0000313" key="3">
    <source>
        <dbReference type="EMBL" id="EHJ49397.1"/>
    </source>
</evidence>
<dbReference type="Proteomes" id="UP000004662">
    <property type="component" value="Chromosome"/>
</dbReference>
<keyword evidence="1" id="KW-0479">Metal-binding</keyword>
<dbReference type="RefSeq" id="WP_009182724.1">
    <property type="nucleotide sequence ID" value="NZ_CM001368.1"/>
</dbReference>
<dbReference type="PROSITE" id="PS51318">
    <property type="entry name" value="TAT"/>
    <property type="match status" value="1"/>
</dbReference>
<keyword evidence="4" id="KW-1185">Reference proteome</keyword>
<feature type="domain" description="DUF362" evidence="2">
    <location>
        <begin position="82"/>
        <end position="284"/>
    </location>
</feature>
<protein>
    <recommendedName>
        <fullName evidence="2">DUF362 domain-containing protein</fullName>
    </recommendedName>
</protein>
<dbReference type="PROSITE" id="PS51257">
    <property type="entry name" value="PROKAR_LIPOPROTEIN"/>
    <property type="match status" value="1"/>
</dbReference>
<organism evidence="3 4">
    <name type="scientific">Solidesulfovibrio carbinoliphilus subsp. oakridgensis</name>
    <dbReference type="NCBI Taxonomy" id="694327"/>
    <lineage>
        <taxon>Bacteria</taxon>
        <taxon>Pseudomonadati</taxon>
        <taxon>Thermodesulfobacteriota</taxon>
        <taxon>Desulfovibrionia</taxon>
        <taxon>Desulfovibrionales</taxon>
        <taxon>Desulfovibrionaceae</taxon>
        <taxon>Solidesulfovibrio</taxon>
    </lineage>
</organism>
<dbReference type="InterPro" id="IPR007160">
    <property type="entry name" value="DUF362"/>
</dbReference>
<name>G7QBH4_9BACT</name>
<sequence>MTRPDTPACPRFSRRQAVKLLAASGLVAAGAGLGCDTAVDGRPKTPVFVAKASDYGADLGGILRRGLAELGVTPGEVAGKRVLLKPNLVEPHAGAGHINTHPLVVRAAAEAFLALGAAGVVVAEGAGHRRDAWLVLEESGLADVLAEDRLAFRDLNTGPVHRVKNQGSWSRLGDLWLPDALGEADLVVSLAKMKTHHWAGATLSMKNLFGVMPGVVYGWPKNALHFAGIEPSILDINATVRPALAIVDGIVGMEGDGPIMGDPVPAGVLVMGRSAVAVDATCCRVMGIDPDRLGYLREAAGRLGPIAAGRLEQRGEDPAAVRRDFALLDYVPAQQGIRLAR</sequence>
<reference evidence="4" key="1">
    <citation type="journal article" date="2015" name="Genome Announc.">
        <title>High-Quality Draft Genome Sequence of Desulfovibrio carbinoliphilus FW-101-2B, an Organic Acid-Oxidizing Sulfate-Reducing Bacterium Isolated from Uranium(VI)-Contaminated Groundwater.</title>
        <authorList>
            <person name="Ramsay B.D."/>
            <person name="Hwang C."/>
            <person name="Woo H.L."/>
            <person name="Carroll S.L."/>
            <person name="Lucas S."/>
            <person name="Han J."/>
            <person name="Lapidus A.L."/>
            <person name="Cheng J.F."/>
            <person name="Goodwin L.A."/>
            <person name="Pitluck S."/>
            <person name="Peters L."/>
            <person name="Chertkov O."/>
            <person name="Held B."/>
            <person name="Detter J.C."/>
            <person name="Han C.S."/>
            <person name="Tapia R."/>
            <person name="Land M.L."/>
            <person name="Hauser L.J."/>
            <person name="Kyrpides N.C."/>
            <person name="Ivanova N.N."/>
            <person name="Mikhailova N."/>
            <person name="Pagani I."/>
            <person name="Woyke T."/>
            <person name="Arkin A.P."/>
            <person name="Dehal P."/>
            <person name="Chivian D."/>
            <person name="Criddle C.S."/>
            <person name="Wu W."/>
            <person name="Chakraborty R."/>
            <person name="Hazen T.C."/>
            <person name="Fields M.W."/>
        </authorList>
    </citation>
    <scope>NUCLEOTIDE SEQUENCE [LARGE SCALE GENOMIC DNA]</scope>
    <source>
        <strain evidence="4">FW-101-2B</strain>
    </source>
</reference>
<proteinExistence type="predicted"/>
<dbReference type="STRING" id="694327.DFW101_3399"/>
<keyword evidence="1" id="KW-0411">Iron-sulfur</keyword>
<evidence type="ECO:0000259" key="2">
    <source>
        <dbReference type="Pfam" id="PF04015"/>
    </source>
</evidence>
<dbReference type="HOGENOM" id="CLU_058393_0_0_7"/>
<dbReference type="eggNOG" id="COG2006">
    <property type="taxonomic scope" value="Bacteria"/>
</dbReference>
<keyword evidence="1" id="KW-0408">Iron</keyword>
<evidence type="ECO:0000256" key="1">
    <source>
        <dbReference type="ARBA" id="ARBA00023014"/>
    </source>
</evidence>
<evidence type="ECO:0000313" key="4">
    <source>
        <dbReference type="Proteomes" id="UP000004662"/>
    </source>
</evidence>
<dbReference type="OrthoDB" id="9807879at2"/>
<dbReference type="AlphaFoldDB" id="G7QBH4"/>
<accession>G7QBH4</accession>
<dbReference type="Pfam" id="PF04015">
    <property type="entry name" value="DUF362"/>
    <property type="match status" value="1"/>
</dbReference>
<dbReference type="GO" id="GO:0051536">
    <property type="term" value="F:iron-sulfur cluster binding"/>
    <property type="evidence" value="ECO:0007669"/>
    <property type="project" value="UniProtKB-KW"/>
</dbReference>
<dbReference type="EMBL" id="CM001368">
    <property type="protein sequence ID" value="EHJ49397.1"/>
    <property type="molecule type" value="Genomic_DNA"/>
</dbReference>
<gene>
    <name evidence="3" type="ORF">DFW101_3399</name>
</gene>
<dbReference type="InterPro" id="IPR006311">
    <property type="entry name" value="TAT_signal"/>
</dbReference>